<organism evidence="8 9">
    <name type="scientific">Fodinicurvata halophila</name>
    <dbReference type="NCBI Taxonomy" id="1419723"/>
    <lineage>
        <taxon>Bacteria</taxon>
        <taxon>Pseudomonadati</taxon>
        <taxon>Pseudomonadota</taxon>
        <taxon>Alphaproteobacteria</taxon>
        <taxon>Rhodospirillales</taxon>
        <taxon>Rhodovibrionaceae</taxon>
        <taxon>Fodinicurvata</taxon>
    </lineage>
</organism>
<keyword evidence="5 6" id="KW-0472">Membrane</keyword>
<keyword evidence="4 6" id="KW-1133">Transmembrane helix</keyword>
<evidence type="ECO:0000256" key="1">
    <source>
        <dbReference type="ARBA" id="ARBA00004651"/>
    </source>
</evidence>
<comment type="subcellular location">
    <subcellularLocation>
        <location evidence="1">Cell membrane</location>
        <topology evidence="1">Multi-pass membrane protein</topology>
    </subcellularLocation>
</comment>
<evidence type="ECO:0000256" key="4">
    <source>
        <dbReference type="ARBA" id="ARBA00022989"/>
    </source>
</evidence>
<evidence type="ECO:0000313" key="9">
    <source>
        <dbReference type="Proteomes" id="UP001595799"/>
    </source>
</evidence>
<evidence type="ECO:0000256" key="3">
    <source>
        <dbReference type="ARBA" id="ARBA00022692"/>
    </source>
</evidence>
<sequence length="169" mass="18802">MTSRSLSLSARRNDQQADEAAFNARDRRLYESIVVLRILGYLIDVVFIAVLTGIVAILLWIIGILSFGLLMPLAALVVAILPVAYHTLTIGAYGATPGMRLTGLEVRTLEDGSPPSYLQAFVMTALFYLSIGVTSWIILIVAFFNERRRLMHDFFSNLVVMRRNPPDQG</sequence>
<evidence type="ECO:0000256" key="2">
    <source>
        <dbReference type="ARBA" id="ARBA00022475"/>
    </source>
</evidence>
<evidence type="ECO:0000256" key="5">
    <source>
        <dbReference type="ARBA" id="ARBA00023136"/>
    </source>
</evidence>
<name>A0ABV8UJJ6_9PROT</name>
<accession>A0ABV8UJJ6</accession>
<keyword evidence="2" id="KW-1003">Cell membrane</keyword>
<dbReference type="PANTHER" id="PTHR36115">
    <property type="entry name" value="PROLINE-RICH ANTIGEN HOMOLOG-RELATED"/>
    <property type="match status" value="1"/>
</dbReference>
<comment type="caution">
    <text evidence="8">The sequence shown here is derived from an EMBL/GenBank/DDBJ whole genome shotgun (WGS) entry which is preliminary data.</text>
</comment>
<evidence type="ECO:0000256" key="6">
    <source>
        <dbReference type="SAM" id="Phobius"/>
    </source>
</evidence>
<feature type="transmembrane region" description="Helical" evidence="6">
    <location>
        <begin position="116"/>
        <end position="144"/>
    </location>
</feature>
<dbReference type="PANTHER" id="PTHR36115:SF4">
    <property type="entry name" value="MEMBRANE PROTEIN"/>
    <property type="match status" value="1"/>
</dbReference>
<dbReference type="Pfam" id="PF06271">
    <property type="entry name" value="RDD"/>
    <property type="match status" value="1"/>
</dbReference>
<keyword evidence="9" id="KW-1185">Reference proteome</keyword>
<feature type="transmembrane region" description="Helical" evidence="6">
    <location>
        <begin position="38"/>
        <end position="61"/>
    </location>
</feature>
<dbReference type="InterPro" id="IPR010432">
    <property type="entry name" value="RDD"/>
</dbReference>
<proteinExistence type="predicted"/>
<dbReference type="RefSeq" id="WP_382421700.1">
    <property type="nucleotide sequence ID" value="NZ_JBHSCW010000003.1"/>
</dbReference>
<dbReference type="EMBL" id="JBHSCW010000003">
    <property type="protein sequence ID" value="MFC4351365.1"/>
    <property type="molecule type" value="Genomic_DNA"/>
</dbReference>
<keyword evidence="3 6" id="KW-0812">Transmembrane</keyword>
<feature type="domain" description="RDD" evidence="7">
    <location>
        <begin position="36"/>
        <end position="157"/>
    </location>
</feature>
<protein>
    <submittedName>
        <fullName evidence="8">RDD family protein</fullName>
    </submittedName>
</protein>
<feature type="transmembrane region" description="Helical" evidence="6">
    <location>
        <begin position="73"/>
        <end position="96"/>
    </location>
</feature>
<gene>
    <name evidence="8" type="ORF">ACFOW6_07405</name>
</gene>
<evidence type="ECO:0000259" key="7">
    <source>
        <dbReference type="Pfam" id="PF06271"/>
    </source>
</evidence>
<reference evidence="9" key="1">
    <citation type="journal article" date="2019" name="Int. J. Syst. Evol. Microbiol.">
        <title>The Global Catalogue of Microorganisms (GCM) 10K type strain sequencing project: providing services to taxonomists for standard genome sequencing and annotation.</title>
        <authorList>
            <consortium name="The Broad Institute Genomics Platform"/>
            <consortium name="The Broad Institute Genome Sequencing Center for Infectious Disease"/>
            <person name="Wu L."/>
            <person name="Ma J."/>
        </authorList>
    </citation>
    <scope>NUCLEOTIDE SEQUENCE [LARGE SCALE GENOMIC DNA]</scope>
    <source>
        <strain evidence="9">CECT 8472</strain>
    </source>
</reference>
<dbReference type="Proteomes" id="UP001595799">
    <property type="component" value="Unassembled WGS sequence"/>
</dbReference>
<dbReference type="InterPro" id="IPR051791">
    <property type="entry name" value="Pra-immunoreactive"/>
</dbReference>
<evidence type="ECO:0000313" key="8">
    <source>
        <dbReference type="EMBL" id="MFC4351365.1"/>
    </source>
</evidence>